<dbReference type="GeneID" id="77017606"/>
<organism evidence="1 2">
    <name type="scientific">Aliarcobacter skirrowii</name>
    <dbReference type="NCBI Taxonomy" id="28200"/>
    <lineage>
        <taxon>Bacteria</taxon>
        <taxon>Pseudomonadati</taxon>
        <taxon>Campylobacterota</taxon>
        <taxon>Epsilonproteobacteria</taxon>
        <taxon>Campylobacterales</taxon>
        <taxon>Arcobacteraceae</taxon>
        <taxon>Aliarcobacter</taxon>
    </lineage>
</organism>
<evidence type="ECO:0000313" key="1">
    <source>
        <dbReference type="EMBL" id="MDX4068468.1"/>
    </source>
</evidence>
<reference evidence="1" key="1">
    <citation type="journal article" date="2023" name="Front. Microbiol.">
        <title>Genomic diversity and taxonomic marker for Arcobacter species.</title>
        <authorList>
            <person name="Zhou G."/>
            <person name="Gu Y."/>
            <person name="Wang H."/>
            <person name="Chen X."/>
            <person name="Zhang X."/>
            <person name="Shao Z."/>
            <person name="Yan X."/>
            <person name="Zhang J."/>
            <person name="Zhang M."/>
        </authorList>
    </citation>
    <scope>NUCLEOTIDE SEQUENCE</scope>
    <source>
        <strain evidence="1">BJSY19SF1-2</strain>
    </source>
</reference>
<proteinExistence type="predicted"/>
<sequence length="40" mass="4731">MENLLFFDNSVTFFRSGLKIIISFIEEEFDEDDGDGWIKL</sequence>
<comment type="caution">
    <text evidence="1">The sequence shown here is derived from an EMBL/GenBank/DDBJ whole genome shotgun (WGS) entry which is preliminary data.</text>
</comment>
<dbReference type="AlphaFoldDB" id="A0AAW9D878"/>
<evidence type="ECO:0000313" key="2">
    <source>
        <dbReference type="Proteomes" id="UP001283691"/>
    </source>
</evidence>
<dbReference type="RefSeq" id="WP_257122387.1">
    <property type="nucleotide sequence ID" value="NZ_CP034309.1"/>
</dbReference>
<dbReference type="Proteomes" id="UP001283691">
    <property type="component" value="Unassembled WGS sequence"/>
</dbReference>
<protein>
    <submittedName>
        <fullName evidence="1">Uncharacterized protein</fullName>
    </submittedName>
</protein>
<dbReference type="EMBL" id="JAUQUR010000001">
    <property type="protein sequence ID" value="MDX4068468.1"/>
    <property type="molecule type" value="Genomic_DNA"/>
</dbReference>
<gene>
    <name evidence="1" type="ORF">Q6A80_01880</name>
</gene>
<accession>A0AAW9D878</accession>
<name>A0AAW9D878_9BACT</name>
<reference evidence="1" key="2">
    <citation type="submission" date="2023-07" db="EMBL/GenBank/DDBJ databases">
        <authorList>
            <person name="Zhang M."/>
            <person name="Zhou G."/>
        </authorList>
    </citation>
    <scope>NUCLEOTIDE SEQUENCE</scope>
    <source>
        <strain evidence="1">BJSY19SF1-2</strain>
    </source>
</reference>